<dbReference type="InterPro" id="IPR039090">
    <property type="entry name" value="CD7"/>
</dbReference>
<name>A0A3P9C573_9CICH</name>
<proteinExistence type="predicted"/>
<dbReference type="SUPFAM" id="SSF48726">
    <property type="entry name" value="Immunoglobulin"/>
    <property type="match status" value="1"/>
</dbReference>
<dbReference type="InterPro" id="IPR036179">
    <property type="entry name" value="Ig-like_dom_sf"/>
</dbReference>
<accession>A0A3P9C573</accession>
<dbReference type="AlphaFoldDB" id="A0A3P9C573"/>
<dbReference type="GO" id="GO:0038023">
    <property type="term" value="F:signaling receptor activity"/>
    <property type="evidence" value="ECO:0007669"/>
    <property type="project" value="InterPro"/>
</dbReference>
<evidence type="ECO:0000259" key="1">
    <source>
        <dbReference type="Pfam" id="PF07686"/>
    </source>
</evidence>
<protein>
    <recommendedName>
        <fullName evidence="1">Immunoglobulin V-set domain-containing protein</fullName>
    </recommendedName>
</protein>
<dbReference type="Ensembl" id="ENSMZET00005017745.1">
    <property type="protein sequence ID" value="ENSMZEP00005017199.1"/>
    <property type="gene ID" value="ENSMZEG00005012925.1"/>
</dbReference>
<dbReference type="Proteomes" id="UP000265160">
    <property type="component" value="LG4"/>
</dbReference>
<evidence type="ECO:0000313" key="2">
    <source>
        <dbReference type="Ensembl" id="ENSMZEP00005017199.1"/>
    </source>
</evidence>
<dbReference type="InterPro" id="IPR013106">
    <property type="entry name" value="Ig_V-set"/>
</dbReference>
<dbReference type="Gene3D" id="2.60.40.10">
    <property type="entry name" value="Immunoglobulins"/>
    <property type="match status" value="1"/>
</dbReference>
<dbReference type="InterPro" id="IPR013783">
    <property type="entry name" value="Ig-like_fold"/>
</dbReference>
<reference evidence="2 3" key="1">
    <citation type="journal article" date="2014" name="Nature">
        <title>The genomic substrate for adaptive radiation in African cichlid fish.</title>
        <authorList>
            <person name="Brawand D."/>
            <person name="Wagner C.E."/>
            <person name="Li Y.I."/>
            <person name="Malinsky M."/>
            <person name="Keller I."/>
            <person name="Fan S."/>
            <person name="Simakov O."/>
            <person name="Ng A.Y."/>
            <person name="Lim Z.W."/>
            <person name="Bezault E."/>
            <person name="Turner-Maier J."/>
            <person name="Johnson J."/>
            <person name="Alcazar R."/>
            <person name="Noh H.J."/>
            <person name="Russell P."/>
            <person name="Aken B."/>
            <person name="Alfoldi J."/>
            <person name="Amemiya C."/>
            <person name="Azzouzi N."/>
            <person name="Baroiller J.F."/>
            <person name="Barloy-Hubler F."/>
            <person name="Berlin A."/>
            <person name="Bloomquist R."/>
            <person name="Carleton K.L."/>
            <person name="Conte M.A."/>
            <person name="D'Cotta H."/>
            <person name="Eshel O."/>
            <person name="Gaffney L."/>
            <person name="Galibert F."/>
            <person name="Gante H.F."/>
            <person name="Gnerre S."/>
            <person name="Greuter L."/>
            <person name="Guyon R."/>
            <person name="Haddad N.S."/>
            <person name="Haerty W."/>
            <person name="Harris R.M."/>
            <person name="Hofmann H.A."/>
            <person name="Hourlier T."/>
            <person name="Hulata G."/>
            <person name="Jaffe D.B."/>
            <person name="Lara M."/>
            <person name="Lee A.P."/>
            <person name="MacCallum I."/>
            <person name="Mwaiko S."/>
            <person name="Nikaido M."/>
            <person name="Nishihara H."/>
            <person name="Ozouf-Costaz C."/>
            <person name="Penman D.J."/>
            <person name="Przybylski D."/>
            <person name="Rakotomanga M."/>
            <person name="Renn S.C.P."/>
            <person name="Ribeiro F.J."/>
            <person name="Ron M."/>
            <person name="Salzburger W."/>
            <person name="Sanchez-Pulido L."/>
            <person name="Santos M.E."/>
            <person name="Searle S."/>
            <person name="Sharpe T."/>
            <person name="Swofford R."/>
            <person name="Tan F.J."/>
            <person name="Williams L."/>
            <person name="Young S."/>
            <person name="Yin S."/>
            <person name="Okada N."/>
            <person name="Kocher T.D."/>
            <person name="Miska E.A."/>
            <person name="Lander E.S."/>
            <person name="Venkatesh B."/>
            <person name="Fernald R.D."/>
            <person name="Meyer A."/>
            <person name="Ponting C.P."/>
            <person name="Streelman J.T."/>
            <person name="Lindblad-Toh K."/>
            <person name="Seehausen O."/>
            <person name="Di Palma F."/>
        </authorList>
    </citation>
    <scope>NUCLEOTIDE SEQUENCE</scope>
</reference>
<dbReference type="PANTHER" id="PTHR15343:SF0">
    <property type="entry name" value="T-CELL ANTIGEN CD7"/>
    <property type="match status" value="1"/>
</dbReference>
<organism evidence="2 3">
    <name type="scientific">Maylandia zebra</name>
    <name type="common">zebra mbuna</name>
    <dbReference type="NCBI Taxonomy" id="106582"/>
    <lineage>
        <taxon>Eukaryota</taxon>
        <taxon>Metazoa</taxon>
        <taxon>Chordata</taxon>
        <taxon>Craniata</taxon>
        <taxon>Vertebrata</taxon>
        <taxon>Euteleostomi</taxon>
        <taxon>Actinopterygii</taxon>
        <taxon>Neopterygii</taxon>
        <taxon>Teleostei</taxon>
        <taxon>Neoteleostei</taxon>
        <taxon>Acanthomorphata</taxon>
        <taxon>Ovalentaria</taxon>
        <taxon>Cichlomorphae</taxon>
        <taxon>Cichliformes</taxon>
        <taxon>Cichlidae</taxon>
        <taxon>African cichlids</taxon>
        <taxon>Pseudocrenilabrinae</taxon>
        <taxon>Haplochromini</taxon>
        <taxon>Maylandia</taxon>
        <taxon>Maylandia zebra complex</taxon>
    </lineage>
</organism>
<reference evidence="2" key="2">
    <citation type="submission" date="2025-08" db="UniProtKB">
        <authorList>
            <consortium name="Ensembl"/>
        </authorList>
    </citation>
    <scope>IDENTIFICATION</scope>
</reference>
<keyword evidence="3" id="KW-1185">Reference proteome</keyword>
<dbReference type="Pfam" id="PF07686">
    <property type="entry name" value="V-set"/>
    <property type="match status" value="1"/>
</dbReference>
<dbReference type="PANTHER" id="PTHR15343">
    <property type="entry name" value="CD7"/>
    <property type="match status" value="1"/>
</dbReference>
<dbReference type="GO" id="GO:0002250">
    <property type="term" value="P:adaptive immune response"/>
    <property type="evidence" value="ECO:0007669"/>
    <property type="project" value="InterPro"/>
</dbReference>
<evidence type="ECO:0000313" key="3">
    <source>
        <dbReference type="Proteomes" id="UP000265160"/>
    </source>
</evidence>
<dbReference type="GeneTree" id="ENSGT01030000235004"/>
<feature type="domain" description="Immunoglobulin V-set" evidence="1">
    <location>
        <begin position="32"/>
        <end position="109"/>
    </location>
</feature>
<sequence>MNARCLYFHCHSLLPLRHVLLSRSVSGAVVKTCTHFLASNQEMLYLKRGLNEEEDIFYLTDLKKSTINQKFTDRLQFHGQVPNVDILLKNLTLDDTGPYWCVYKMTSNYELKASRGNGSVLLVVTGEAESFPLDIYVIQKPCKSSTCALQQNPPKYCRGRCRTNHSCDQSISDCLYLLLFILEAESVSFLNRLVLQKWNVSAFVWL</sequence>
<dbReference type="GO" id="GO:0016020">
    <property type="term" value="C:membrane"/>
    <property type="evidence" value="ECO:0007669"/>
    <property type="project" value="InterPro"/>
</dbReference>
<reference evidence="2" key="3">
    <citation type="submission" date="2025-09" db="UniProtKB">
        <authorList>
            <consortium name="Ensembl"/>
        </authorList>
    </citation>
    <scope>IDENTIFICATION</scope>
</reference>